<feature type="region of interest" description="Disordered" evidence="1">
    <location>
        <begin position="1"/>
        <end position="21"/>
    </location>
</feature>
<evidence type="ECO:0000313" key="2">
    <source>
        <dbReference type="EMBL" id="KHG16011.1"/>
    </source>
</evidence>
<reference evidence="3" key="1">
    <citation type="submission" date="2014-09" db="EMBL/GenBank/DDBJ databases">
        <authorList>
            <person name="Mudge J."/>
            <person name="Ramaraj T."/>
            <person name="Lindquist I.E."/>
            <person name="Bharti A.K."/>
            <person name="Sundararajan A."/>
            <person name="Cameron C.T."/>
            <person name="Woodward J.E."/>
            <person name="May G.D."/>
            <person name="Brubaker C."/>
            <person name="Broadhvest J."/>
            <person name="Wilkins T.A."/>
        </authorList>
    </citation>
    <scope>NUCLEOTIDE SEQUENCE</scope>
    <source>
        <strain evidence="3">cv. AKA8401</strain>
    </source>
</reference>
<protein>
    <submittedName>
        <fullName evidence="2">Uncharacterized protein</fullName>
    </submittedName>
</protein>
<proteinExistence type="predicted"/>
<accession>A0A0B0NY34</accession>
<evidence type="ECO:0000256" key="1">
    <source>
        <dbReference type="SAM" id="MobiDB-lite"/>
    </source>
</evidence>
<keyword evidence="3" id="KW-1185">Reference proteome</keyword>
<dbReference type="AlphaFoldDB" id="A0A0B0NY34"/>
<name>A0A0B0NY34_GOSAR</name>
<sequence>MANRPSGLKHADPPPSWVGSRVRGQNDVVLASEPKLQNESLCSLLLPSSFQLGFRPQPWSVTSPPSDSVADHAKKERNERPEVSLDESDGMGWCKDEECQRHVGGATGAEAAGMTHMGSGAEVG</sequence>
<dbReference type="Proteomes" id="UP000032142">
    <property type="component" value="Unassembled WGS sequence"/>
</dbReference>
<feature type="region of interest" description="Disordered" evidence="1">
    <location>
        <begin position="54"/>
        <end position="93"/>
    </location>
</feature>
<dbReference type="EMBL" id="KN405127">
    <property type="protein sequence ID" value="KHG16011.1"/>
    <property type="molecule type" value="Genomic_DNA"/>
</dbReference>
<organism evidence="2 3">
    <name type="scientific">Gossypium arboreum</name>
    <name type="common">Tree cotton</name>
    <name type="synonym">Gossypium nanking</name>
    <dbReference type="NCBI Taxonomy" id="29729"/>
    <lineage>
        <taxon>Eukaryota</taxon>
        <taxon>Viridiplantae</taxon>
        <taxon>Streptophyta</taxon>
        <taxon>Embryophyta</taxon>
        <taxon>Tracheophyta</taxon>
        <taxon>Spermatophyta</taxon>
        <taxon>Magnoliopsida</taxon>
        <taxon>eudicotyledons</taxon>
        <taxon>Gunneridae</taxon>
        <taxon>Pentapetalae</taxon>
        <taxon>rosids</taxon>
        <taxon>malvids</taxon>
        <taxon>Malvales</taxon>
        <taxon>Malvaceae</taxon>
        <taxon>Malvoideae</taxon>
        <taxon>Gossypium</taxon>
    </lineage>
</organism>
<feature type="compositionally biased region" description="Basic and acidic residues" evidence="1">
    <location>
        <begin position="69"/>
        <end position="83"/>
    </location>
</feature>
<evidence type="ECO:0000313" key="3">
    <source>
        <dbReference type="Proteomes" id="UP000032142"/>
    </source>
</evidence>
<gene>
    <name evidence="2" type="ORF">F383_21145</name>
</gene>